<reference evidence="2 3" key="1">
    <citation type="submission" date="2018-07" db="EMBL/GenBank/DDBJ databases">
        <title>Genomic Encyclopedia of Type Strains, Phase IV (KMG-IV): sequencing the most valuable type-strain genomes for metagenomic binning, comparative biology and taxonomic classification.</title>
        <authorList>
            <person name="Goeker M."/>
        </authorList>
    </citation>
    <scope>NUCLEOTIDE SEQUENCE [LARGE SCALE GENOMIC DNA]</scope>
    <source>
        <strain evidence="2 3">DSM 16500</strain>
    </source>
</reference>
<evidence type="ECO:0000256" key="1">
    <source>
        <dbReference type="SAM" id="MobiDB-lite"/>
    </source>
</evidence>
<dbReference type="Proteomes" id="UP000254720">
    <property type="component" value="Unassembled WGS sequence"/>
</dbReference>
<feature type="compositionally biased region" description="Basic and acidic residues" evidence="1">
    <location>
        <begin position="312"/>
        <end position="330"/>
    </location>
</feature>
<proteinExistence type="predicted"/>
<evidence type="ECO:0000313" key="3">
    <source>
        <dbReference type="Proteomes" id="UP000254720"/>
    </source>
</evidence>
<feature type="region of interest" description="Disordered" evidence="1">
    <location>
        <begin position="306"/>
        <end position="330"/>
    </location>
</feature>
<comment type="caution">
    <text evidence="2">The sequence shown here is derived from an EMBL/GenBank/DDBJ whole genome shotgun (WGS) entry which is preliminary data.</text>
</comment>
<organism evidence="2 3">
    <name type="scientific">Aquicella lusitana</name>
    <dbReference type="NCBI Taxonomy" id="254246"/>
    <lineage>
        <taxon>Bacteria</taxon>
        <taxon>Pseudomonadati</taxon>
        <taxon>Pseudomonadota</taxon>
        <taxon>Gammaproteobacteria</taxon>
        <taxon>Legionellales</taxon>
        <taxon>Coxiellaceae</taxon>
        <taxon>Aquicella</taxon>
    </lineage>
</organism>
<accession>A0A370GB86</accession>
<dbReference type="AlphaFoldDB" id="A0A370GB86"/>
<name>A0A370GB86_9COXI</name>
<dbReference type="EMBL" id="QQAX01000022">
    <property type="protein sequence ID" value="RDI40967.1"/>
    <property type="molecule type" value="Genomic_DNA"/>
</dbReference>
<evidence type="ECO:0000313" key="2">
    <source>
        <dbReference type="EMBL" id="RDI40967.1"/>
    </source>
</evidence>
<dbReference type="RefSeq" id="WP_114835040.1">
    <property type="nucleotide sequence ID" value="NZ_LR699114.1"/>
</dbReference>
<sequence length="330" mass="37349">MNSADADFNFIINMLLTNPVMLMGLVQSEAPGLAAGGMTNFALFDSAELKLGLGEDILIMVPENSRLYSQLKGKALLRFPAFYVPCESNESIEIEVPAEAQIIITPMLTGCSFVAEENTATPRIAHINRLSLDENTEGETDPALMEADIRNFMDNSKQNLFIIRKTDYYDNAEAAAVFAIKINNQWNYVCQKMVGNKIVDVITNMNKQDYEHWITEQAARSELIGLRNNIYEAISENQRKLTDKQVTYPYTFMFNNKKHIVSLPESVYHQLKIIDAAKRGQLKWTAANILIQKMAKASSELTRYSIMKRTPSKKEESSSITKPESKKRIR</sequence>
<keyword evidence="3" id="KW-1185">Reference proteome</keyword>
<gene>
    <name evidence="2" type="ORF">C8D86_12211</name>
</gene>
<protein>
    <submittedName>
        <fullName evidence="2">Uncharacterized protein</fullName>
    </submittedName>
</protein>